<dbReference type="STRING" id="34027.SAMN05421829_101390"/>
<organism evidence="1 2">
    <name type="scientific">Aromatoleum tolulyticum</name>
    <dbReference type="NCBI Taxonomy" id="34027"/>
    <lineage>
        <taxon>Bacteria</taxon>
        <taxon>Pseudomonadati</taxon>
        <taxon>Pseudomonadota</taxon>
        <taxon>Betaproteobacteria</taxon>
        <taxon>Rhodocyclales</taxon>
        <taxon>Rhodocyclaceae</taxon>
        <taxon>Aromatoleum</taxon>
    </lineage>
</organism>
<gene>
    <name evidence="1" type="ORF">SAMN05421829_101390</name>
</gene>
<dbReference type="AlphaFoldDB" id="A0A1N6NP98"/>
<accession>A0A1N6NP98</accession>
<keyword evidence="2" id="KW-1185">Reference proteome</keyword>
<name>A0A1N6NP98_9RHOO</name>
<dbReference type="Proteomes" id="UP000186819">
    <property type="component" value="Unassembled WGS sequence"/>
</dbReference>
<dbReference type="EMBL" id="FTMD01000001">
    <property type="protein sequence ID" value="SIP93894.1"/>
    <property type="molecule type" value="Genomic_DNA"/>
</dbReference>
<reference evidence="2" key="1">
    <citation type="submission" date="2017-01" db="EMBL/GenBank/DDBJ databases">
        <authorList>
            <person name="Varghese N."/>
            <person name="Submissions S."/>
        </authorList>
    </citation>
    <scope>NUCLEOTIDE SEQUENCE [LARGE SCALE GENOMIC DNA]</scope>
    <source>
        <strain evidence="2">ATCC 51758</strain>
    </source>
</reference>
<evidence type="ECO:0000313" key="1">
    <source>
        <dbReference type="EMBL" id="SIP93894.1"/>
    </source>
</evidence>
<sequence>MTMLSPTGIWEPMRVRQEEGGGPQEHRDVEYRRALMRLRQGDSEVACSKLMERTNLGGRVLFEHFLDERLDEFNVDKWNLGVDHLPLTFEFR</sequence>
<proteinExistence type="predicted"/>
<evidence type="ECO:0000313" key="2">
    <source>
        <dbReference type="Proteomes" id="UP000186819"/>
    </source>
</evidence>
<protein>
    <submittedName>
        <fullName evidence="1">Uncharacterized protein</fullName>
    </submittedName>
</protein>